<gene>
    <name evidence="2" type="ORF">CANCADRAFT_12813</name>
</gene>
<dbReference type="AlphaFoldDB" id="A0A1E4TAS7"/>
<dbReference type="OrthoDB" id="153872at2759"/>
<keyword evidence="3" id="KW-1185">Reference proteome</keyword>
<dbReference type="InterPro" id="IPR004882">
    <property type="entry name" value="Luc7-rel"/>
</dbReference>
<reference evidence="3" key="1">
    <citation type="submission" date="2016-02" db="EMBL/GenBank/DDBJ databases">
        <title>Comparative genomics of biotechnologically important yeasts.</title>
        <authorList>
            <consortium name="DOE Joint Genome Institute"/>
            <person name="Riley R."/>
            <person name="Haridas S."/>
            <person name="Wolfe K.H."/>
            <person name="Lopes M.R."/>
            <person name="Hittinger C.T."/>
            <person name="Goker M."/>
            <person name="Salamov A."/>
            <person name="Wisecaver J."/>
            <person name="Long T.M."/>
            <person name="Aerts A.L."/>
            <person name="Barry K."/>
            <person name="Choi C."/>
            <person name="Clum A."/>
            <person name="Coughlan A.Y."/>
            <person name="Deshpande S."/>
            <person name="Douglass A.P."/>
            <person name="Hanson S.J."/>
            <person name="Klenk H.-P."/>
            <person name="Labutti K."/>
            <person name="Lapidus A."/>
            <person name="Lindquist E."/>
            <person name="Lipzen A."/>
            <person name="Meier-Kolthoff J.P."/>
            <person name="Ohm R.A."/>
            <person name="Otillar R.P."/>
            <person name="Pangilinan J."/>
            <person name="Peng Y."/>
            <person name="Rokas A."/>
            <person name="Rosa C.A."/>
            <person name="Scheuner C."/>
            <person name="Sibirny A.A."/>
            <person name="Slot J.C."/>
            <person name="Stielow J.B."/>
            <person name="Sun H."/>
            <person name="Kurtzman C.P."/>
            <person name="Blackwell M."/>
            <person name="Jeffries T.W."/>
            <person name="Grigoriev I.V."/>
        </authorList>
    </citation>
    <scope>NUCLEOTIDE SEQUENCE [LARGE SCALE GENOMIC DNA]</scope>
    <source>
        <strain evidence="3">NRRL Y-17796</strain>
    </source>
</reference>
<feature type="non-terminal residue" evidence="2">
    <location>
        <position position="1"/>
    </location>
</feature>
<dbReference type="Proteomes" id="UP000095023">
    <property type="component" value="Unassembled WGS sequence"/>
</dbReference>
<feature type="non-terminal residue" evidence="2">
    <location>
        <position position="223"/>
    </location>
</feature>
<proteinExistence type="inferred from homology"/>
<dbReference type="GO" id="GO:0003729">
    <property type="term" value="F:mRNA binding"/>
    <property type="evidence" value="ECO:0007669"/>
    <property type="project" value="EnsemblFungi"/>
</dbReference>
<dbReference type="GO" id="GO:0006376">
    <property type="term" value="P:mRNA splice site recognition"/>
    <property type="evidence" value="ECO:0007669"/>
    <property type="project" value="EnsemblFungi"/>
</dbReference>
<evidence type="ECO:0000313" key="3">
    <source>
        <dbReference type="Proteomes" id="UP000095023"/>
    </source>
</evidence>
<dbReference type="Pfam" id="PF03194">
    <property type="entry name" value="LUC7"/>
    <property type="match status" value="1"/>
</dbReference>
<dbReference type="GO" id="GO:0005829">
    <property type="term" value="C:cytosol"/>
    <property type="evidence" value="ECO:0007669"/>
    <property type="project" value="EnsemblFungi"/>
</dbReference>
<name>A0A1E4TAS7_9ASCO</name>
<dbReference type="EMBL" id="KV453843">
    <property type="protein sequence ID" value="ODV88877.1"/>
    <property type="molecule type" value="Genomic_DNA"/>
</dbReference>
<dbReference type="GO" id="GO:0005685">
    <property type="term" value="C:U1 snRNP"/>
    <property type="evidence" value="ECO:0007669"/>
    <property type="project" value="EnsemblFungi"/>
</dbReference>
<sequence length="223" mass="25719">AAEQRRLLEQLMGSNNDVSKLSLNSSELCPYYLVGECVYDLFQSTKMELGQCPRIHSKSHKEQFAKLPRNDPLVRRIEYEYLNMAHKYIADSNRRRDIMQRRLEKTPEEVIKTKSLVSQLEAFEAEEQALLEEAAVFGEIGQIDRVLDLITEANQNAKTRDSLEHQLRLLQEKSGTSGSQKLHTCHICSGYLSTLDHETRLLGHFTGKLHRGMAYLRQTEDRL</sequence>
<organism evidence="2 3">
    <name type="scientific">Tortispora caseinolytica NRRL Y-17796</name>
    <dbReference type="NCBI Taxonomy" id="767744"/>
    <lineage>
        <taxon>Eukaryota</taxon>
        <taxon>Fungi</taxon>
        <taxon>Dikarya</taxon>
        <taxon>Ascomycota</taxon>
        <taxon>Saccharomycotina</taxon>
        <taxon>Trigonopsidomycetes</taxon>
        <taxon>Trigonopsidales</taxon>
        <taxon>Trigonopsidaceae</taxon>
        <taxon>Tortispora</taxon>
    </lineage>
</organism>
<protein>
    <submittedName>
        <fullName evidence="2">Uncharacterized protein</fullName>
    </submittedName>
</protein>
<dbReference type="GO" id="GO:0071004">
    <property type="term" value="C:U2-type prespliceosome"/>
    <property type="evidence" value="ECO:0007669"/>
    <property type="project" value="EnsemblFungi"/>
</dbReference>
<comment type="similarity">
    <text evidence="1">Belongs to the Luc7 family.</text>
</comment>
<accession>A0A1E4TAS7</accession>
<dbReference type="PANTHER" id="PTHR12375">
    <property type="entry name" value="RNA-BINDING PROTEIN LUC7-RELATED"/>
    <property type="match status" value="1"/>
</dbReference>
<evidence type="ECO:0000256" key="1">
    <source>
        <dbReference type="ARBA" id="ARBA00005655"/>
    </source>
</evidence>
<evidence type="ECO:0000313" key="2">
    <source>
        <dbReference type="EMBL" id="ODV88877.1"/>
    </source>
</evidence>